<protein>
    <submittedName>
        <fullName evidence="1">Uncharacterized protein</fullName>
    </submittedName>
</protein>
<gene>
    <name evidence="1" type="ORF">EYF80_001669</name>
</gene>
<organism evidence="1 2">
    <name type="scientific">Liparis tanakae</name>
    <name type="common">Tanaka's snailfish</name>
    <dbReference type="NCBI Taxonomy" id="230148"/>
    <lineage>
        <taxon>Eukaryota</taxon>
        <taxon>Metazoa</taxon>
        <taxon>Chordata</taxon>
        <taxon>Craniata</taxon>
        <taxon>Vertebrata</taxon>
        <taxon>Euteleostomi</taxon>
        <taxon>Actinopterygii</taxon>
        <taxon>Neopterygii</taxon>
        <taxon>Teleostei</taxon>
        <taxon>Neoteleostei</taxon>
        <taxon>Acanthomorphata</taxon>
        <taxon>Eupercaria</taxon>
        <taxon>Perciformes</taxon>
        <taxon>Cottioidei</taxon>
        <taxon>Cottales</taxon>
        <taxon>Liparidae</taxon>
        <taxon>Liparis</taxon>
    </lineage>
</organism>
<sequence>MLPTQLSNVMYTASSGGSLEKGSSEDPAQQVGVDQRAVVVRQLHKVHQWVALKDEGEFISRWAPVGHARGDSQIRLSMQPVLSDMTLLFMTKRRFTELVFGYICGITPRAGLRAAFIVCLRLSVFGGV</sequence>
<accession>A0A4Z2JEN0</accession>
<proteinExistence type="predicted"/>
<dbReference type="EMBL" id="SRLO01000007">
    <property type="protein sequence ID" value="TNN88088.1"/>
    <property type="molecule type" value="Genomic_DNA"/>
</dbReference>
<evidence type="ECO:0000313" key="2">
    <source>
        <dbReference type="Proteomes" id="UP000314294"/>
    </source>
</evidence>
<name>A0A4Z2JEN0_9TELE</name>
<reference evidence="1 2" key="1">
    <citation type="submission" date="2019-03" db="EMBL/GenBank/DDBJ databases">
        <title>First draft genome of Liparis tanakae, snailfish: a comprehensive survey of snailfish specific genes.</title>
        <authorList>
            <person name="Kim W."/>
            <person name="Song I."/>
            <person name="Jeong J.-H."/>
            <person name="Kim D."/>
            <person name="Kim S."/>
            <person name="Ryu S."/>
            <person name="Song J.Y."/>
            <person name="Lee S.K."/>
        </authorList>
    </citation>
    <scope>NUCLEOTIDE SEQUENCE [LARGE SCALE GENOMIC DNA]</scope>
    <source>
        <tissue evidence="1">Muscle</tissue>
    </source>
</reference>
<comment type="caution">
    <text evidence="1">The sequence shown here is derived from an EMBL/GenBank/DDBJ whole genome shotgun (WGS) entry which is preliminary data.</text>
</comment>
<dbReference type="AlphaFoldDB" id="A0A4Z2JEN0"/>
<dbReference type="Proteomes" id="UP000314294">
    <property type="component" value="Unassembled WGS sequence"/>
</dbReference>
<keyword evidence="2" id="KW-1185">Reference proteome</keyword>
<evidence type="ECO:0000313" key="1">
    <source>
        <dbReference type="EMBL" id="TNN88088.1"/>
    </source>
</evidence>